<dbReference type="InterPro" id="IPR036900">
    <property type="entry name" value="A-D-PHexomutase_C_sf"/>
</dbReference>
<sequence length="455" mass="49770">MTSKKRLFGTFGVRRVANEVLTPEFAARLAACYGSLVKGKIAIGGDTRTTTSMIKYAISSGLLSSGCDVVDLGILPTPAVQYAVRNYYDGGIIVTASHNPPKYNGIKFVDEFGIGINDELDLAIEELYFDGEPERASWKEIGNLYHNNKIIDEYLEEVIKRVDSDAIKQAKLKVILDPGSGAGCFTAPYLFRKLGCEIITLNSQADGFFPGRDPEPIEANIKDLIDTVIELKADIGIAHDGDADRTICIDENGAFVLGDKTFALVEKQMLKENNGGLVVTTVATSSAIEEIAIENNGEFIATAVGDLIVSRKLKDEDGLFGGEENGGLIFPDFVYGRDAALSAAKILEIIAKEKKPLSELVAELPVYYSQKLKIKCPDEKKDEVMKKIAEEVSSLGFKVDTTDGVKIFKEDGWVIIRPSGTEPIFRSFSESKVEKNAIEMAKWGISLIDKYQSTF</sequence>
<comment type="similarity">
    <text evidence="2 7">Belongs to the phosphohexose mutase family.</text>
</comment>
<dbReference type="InterPro" id="IPR005844">
    <property type="entry name" value="A-D-PHexomutase_a/b/a-I"/>
</dbReference>
<evidence type="ECO:0000259" key="10">
    <source>
        <dbReference type="Pfam" id="PF02879"/>
    </source>
</evidence>
<protein>
    <submittedName>
        <fullName evidence="12">Phosphoglucosamine mutase</fullName>
        <ecNumber evidence="12">5.4.2.10</ecNumber>
    </submittedName>
</protein>
<dbReference type="Pfam" id="PF00408">
    <property type="entry name" value="PGM_PMM_IV"/>
    <property type="match status" value="1"/>
</dbReference>
<comment type="cofactor">
    <cofactor evidence="1">
        <name>Mg(2+)</name>
        <dbReference type="ChEBI" id="CHEBI:18420"/>
    </cofactor>
</comment>
<dbReference type="GO" id="GO:0005975">
    <property type="term" value="P:carbohydrate metabolic process"/>
    <property type="evidence" value="ECO:0007669"/>
    <property type="project" value="InterPro"/>
</dbReference>
<dbReference type="RefSeq" id="WP_066971764.1">
    <property type="nucleotide sequence ID" value="NZ_LWMT01000128.1"/>
</dbReference>
<dbReference type="InterPro" id="IPR024086">
    <property type="entry name" value="GlmM_arc-type"/>
</dbReference>
<evidence type="ECO:0000313" key="12">
    <source>
        <dbReference type="EMBL" id="KZX14746.1"/>
    </source>
</evidence>
<dbReference type="Gene3D" id="3.30.310.50">
    <property type="entry name" value="Alpha-D-phosphohexomutase, C-terminal domain"/>
    <property type="match status" value="1"/>
</dbReference>
<evidence type="ECO:0000256" key="5">
    <source>
        <dbReference type="ARBA" id="ARBA00022842"/>
    </source>
</evidence>
<feature type="domain" description="Alpha-D-phosphohexomutase C-terminal" evidence="8">
    <location>
        <begin position="373"/>
        <end position="432"/>
    </location>
</feature>
<evidence type="ECO:0000259" key="9">
    <source>
        <dbReference type="Pfam" id="PF02878"/>
    </source>
</evidence>
<evidence type="ECO:0000256" key="1">
    <source>
        <dbReference type="ARBA" id="ARBA00001946"/>
    </source>
</evidence>
<keyword evidence="3" id="KW-0597">Phosphoprotein</keyword>
<dbReference type="Pfam" id="PF02878">
    <property type="entry name" value="PGM_PMM_I"/>
    <property type="match status" value="1"/>
</dbReference>
<dbReference type="PANTHER" id="PTHR43771:SF1">
    <property type="entry name" value="PHOSPHOMANNOMUTASE"/>
    <property type="match status" value="1"/>
</dbReference>
<gene>
    <name evidence="12" type="primary">glmM_1</name>
    <name evidence="12" type="ORF">MBFIL_08090</name>
</gene>
<dbReference type="EC" id="5.4.2.10" evidence="12"/>
<name>A0A166CPZ8_9EURY</name>
<dbReference type="FunFam" id="3.40.120.10:FF:000001">
    <property type="entry name" value="Phosphoglucosamine mutase"/>
    <property type="match status" value="1"/>
</dbReference>
<dbReference type="EMBL" id="LWMT01000128">
    <property type="protein sequence ID" value="KZX14746.1"/>
    <property type="molecule type" value="Genomic_DNA"/>
</dbReference>
<dbReference type="SUPFAM" id="SSF55957">
    <property type="entry name" value="Phosphoglucomutase, C-terminal domain"/>
    <property type="match status" value="1"/>
</dbReference>
<feature type="domain" description="Alpha-D-phosphohexomutase alpha/beta/alpha" evidence="9">
    <location>
        <begin position="6"/>
        <end position="132"/>
    </location>
</feature>
<dbReference type="CDD" id="cd03087">
    <property type="entry name" value="PGM_like1"/>
    <property type="match status" value="1"/>
</dbReference>
<dbReference type="InterPro" id="IPR016066">
    <property type="entry name" value="A-D-PHexomutase_CS"/>
</dbReference>
<evidence type="ECO:0000256" key="2">
    <source>
        <dbReference type="ARBA" id="ARBA00010231"/>
    </source>
</evidence>
<dbReference type="Pfam" id="PF02880">
    <property type="entry name" value="PGM_PMM_III"/>
    <property type="match status" value="1"/>
</dbReference>
<dbReference type="Gene3D" id="3.40.120.10">
    <property type="entry name" value="Alpha-D-Glucose-1,6-Bisphosphate, subunit A, domain 3"/>
    <property type="match status" value="3"/>
</dbReference>
<evidence type="ECO:0000256" key="3">
    <source>
        <dbReference type="ARBA" id="ARBA00022553"/>
    </source>
</evidence>
<feature type="domain" description="Alpha-D-phosphohexomutase alpha/beta/alpha" evidence="11">
    <location>
        <begin position="258"/>
        <end position="365"/>
    </location>
</feature>
<dbReference type="GO" id="GO:0008966">
    <property type="term" value="F:phosphoglucosamine mutase activity"/>
    <property type="evidence" value="ECO:0007669"/>
    <property type="project" value="UniProtKB-EC"/>
</dbReference>
<keyword evidence="6 12" id="KW-0413">Isomerase</keyword>
<keyword evidence="13" id="KW-1185">Reference proteome</keyword>
<dbReference type="InterPro" id="IPR016055">
    <property type="entry name" value="A-D-PHexomutase_a/b/a-I/II/III"/>
</dbReference>
<evidence type="ECO:0000259" key="11">
    <source>
        <dbReference type="Pfam" id="PF02880"/>
    </source>
</evidence>
<keyword evidence="4 7" id="KW-0479">Metal-binding</keyword>
<dbReference type="PATRIC" id="fig|55758.3.peg.909"/>
<dbReference type="InterPro" id="IPR005843">
    <property type="entry name" value="A-D-PHexomutase_C"/>
</dbReference>
<accession>A0A166CPZ8</accession>
<dbReference type="InterPro" id="IPR005846">
    <property type="entry name" value="A-D-PHexomutase_a/b/a-III"/>
</dbReference>
<dbReference type="PROSITE" id="PS00710">
    <property type="entry name" value="PGM_PMM"/>
    <property type="match status" value="1"/>
</dbReference>
<reference evidence="12 13" key="1">
    <citation type="submission" date="2016-04" db="EMBL/GenBank/DDBJ databases">
        <title>Genome sequence of Methanobrevibacter filiformis DSM 11501.</title>
        <authorList>
            <person name="Poehlein A."/>
            <person name="Seedorf H."/>
            <person name="Daniel R."/>
        </authorList>
    </citation>
    <scope>NUCLEOTIDE SEQUENCE [LARGE SCALE GENOMIC DNA]</scope>
    <source>
        <strain evidence="12 13">DSM 11501</strain>
    </source>
</reference>
<dbReference type="InterPro" id="IPR005841">
    <property type="entry name" value="Alpha-D-phosphohexomutase_SF"/>
</dbReference>
<evidence type="ECO:0000256" key="4">
    <source>
        <dbReference type="ARBA" id="ARBA00022723"/>
    </source>
</evidence>
<comment type="caution">
    <text evidence="12">The sequence shown here is derived from an EMBL/GenBank/DDBJ whole genome shotgun (WGS) entry which is preliminary data.</text>
</comment>
<dbReference type="SUPFAM" id="SSF53738">
    <property type="entry name" value="Phosphoglucomutase, first 3 domains"/>
    <property type="match status" value="3"/>
</dbReference>
<keyword evidence="5 7" id="KW-0460">Magnesium</keyword>
<dbReference type="AlphaFoldDB" id="A0A166CPZ8"/>
<organism evidence="12 13">
    <name type="scientific">Methanobrevibacter filiformis</name>
    <dbReference type="NCBI Taxonomy" id="55758"/>
    <lineage>
        <taxon>Archaea</taxon>
        <taxon>Methanobacteriati</taxon>
        <taxon>Methanobacteriota</taxon>
        <taxon>Methanomada group</taxon>
        <taxon>Methanobacteria</taxon>
        <taxon>Methanobacteriales</taxon>
        <taxon>Methanobacteriaceae</taxon>
        <taxon>Methanobrevibacter</taxon>
    </lineage>
</organism>
<dbReference type="InterPro" id="IPR005845">
    <property type="entry name" value="A-D-PHexomutase_a/b/a-II"/>
</dbReference>
<dbReference type="PRINTS" id="PR00509">
    <property type="entry name" value="PGMPMM"/>
</dbReference>
<dbReference type="PANTHER" id="PTHR43771">
    <property type="entry name" value="PHOSPHOMANNOMUTASE"/>
    <property type="match status" value="1"/>
</dbReference>
<proteinExistence type="inferred from homology"/>
<dbReference type="GO" id="GO:0000287">
    <property type="term" value="F:magnesium ion binding"/>
    <property type="evidence" value="ECO:0007669"/>
    <property type="project" value="InterPro"/>
</dbReference>
<dbReference type="Proteomes" id="UP000077066">
    <property type="component" value="Unassembled WGS sequence"/>
</dbReference>
<dbReference type="STRING" id="55758.MBFIL_08090"/>
<dbReference type="Pfam" id="PF02879">
    <property type="entry name" value="PGM_PMM_II"/>
    <property type="match status" value="1"/>
</dbReference>
<dbReference type="OrthoDB" id="10363at2157"/>
<evidence type="ECO:0000313" key="13">
    <source>
        <dbReference type="Proteomes" id="UP000077066"/>
    </source>
</evidence>
<evidence type="ECO:0000256" key="6">
    <source>
        <dbReference type="ARBA" id="ARBA00023235"/>
    </source>
</evidence>
<evidence type="ECO:0000259" key="8">
    <source>
        <dbReference type="Pfam" id="PF00408"/>
    </source>
</evidence>
<feature type="domain" description="Alpha-D-phosphohexomutase alpha/beta/alpha" evidence="10">
    <location>
        <begin position="152"/>
        <end position="253"/>
    </location>
</feature>
<dbReference type="NCBIfam" id="TIGR03990">
    <property type="entry name" value="Arch_GlmM"/>
    <property type="match status" value="1"/>
</dbReference>
<evidence type="ECO:0000256" key="7">
    <source>
        <dbReference type="RuleBase" id="RU004326"/>
    </source>
</evidence>